<dbReference type="Gene3D" id="3.40.50.12370">
    <property type="match status" value="1"/>
</dbReference>
<name>A0A417XTL7_9ACTN</name>
<dbReference type="AlphaFoldDB" id="A0A417XTL7"/>
<comment type="similarity">
    <text evidence="1">Belongs to the universal stress protein A family.</text>
</comment>
<gene>
    <name evidence="3" type="ORF">D0Z08_28160</name>
</gene>
<protein>
    <submittedName>
        <fullName evidence="3">Universal stress protein</fullName>
    </submittedName>
</protein>
<accession>A0A417XTL7</accession>
<dbReference type="OrthoDB" id="5242641at2"/>
<feature type="domain" description="UspA" evidence="2">
    <location>
        <begin position="2"/>
        <end position="136"/>
    </location>
</feature>
<dbReference type="InterPro" id="IPR006016">
    <property type="entry name" value="UspA"/>
</dbReference>
<dbReference type="EMBL" id="QXGH01000041">
    <property type="protein sequence ID" value="RHW23693.1"/>
    <property type="molecule type" value="Genomic_DNA"/>
</dbReference>
<dbReference type="CDD" id="cd00293">
    <property type="entry name" value="USP-like"/>
    <property type="match status" value="2"/>
</dbReference>
<dbReference type="RefSeq" id="WP_118928616.1">
    <property type="nucleotide sequence ID" value="NZ_QXGH01000041.1"/>
</dbReference>
<reference evidence="3 4" key="1">
    <citation type="submission" date="2018-09" db="EMBL/GenBank/DDBJ databases">
        <title>Genome sequencing of Nocardioides immobilis CCTCC AB 2017083 for comparison to Nocardioides silvaticus.</title>
        <authorList>
            <person name="Li C."/>
            <person name="Wang G."/>
        </authorList>
    </citation>
    <scope>NUCLEOTIDE SEQUENCE [LARGE SCALE GENOMIC DNA]</scope>
    <source>
        <strain evidence="3 4">CCTCC AB 2017083</strain>
    </source>
</reference>
<comment type="caution">
    <text evidence="3">The sequence shown here is derived from an EMBL/GenBank/DDBJ whole genome shotgun (WGS) entry which is preliminary data.</text>
</comment>
<dbReference type="PANTHER" id="PTHR46268">
    <property type="entry name" value="STRESS RESPONSE PROTEIN NHAX"/>
    <property type="match status" value="1"/>
</dbReference>
<evidence type="ECO:0000313" key="3">
    <source>
        <dbReference type="EMBL" id="RHW23693.1"/>
    </source>
</evidence>
<evidence type="ECO:0000313" key="4">
    <source>
        <dbReference type="Proteomes" id="UP000283644"/>
    </source>
</evidence>
<dbReference type="PANTHER" id="PTHR46268:SF6">
    <property type="entry name" value="UNIVERSAL STRESS PROTEIN UP12"/>
    <property type="match status" value="1"/>
</dbReference>
<evidence type="ECO:0000259" key="2">
    <source>
        <dbReference type="Pfam" id="PF00582"/>
    </source>
</evidence>
<proteinExistence type="inferred from homology"/>
<sequence length="296" mass="31408">MTIVVGCTPKESGNGALELASMLARSTGEDVVVAVIVAAAWPPSTERIDADYRAYLNQRTEQSLAQARAWMPADVATTFVQRDAASIPTGLLQVAREFGASVLVLGSSESGGLGHVALGSVADRILHSSKVPVALAPRGFQAEPNGRVRRVTVAFGSSDHDRALVLSAAAYSISTASSLRIASFSVRPKMVFAATMAGTGEELVVDEWSRRTHATIHEELEQVRGLPDVRRPVDVVLGDGYSWREAMGRAPWSLGDLLVVGSSSHGPLTSVFLGSRASKIIRYAPVPVLTLPRSHS</sequence>
<dbReference type="Pfam" id="PF00582">
    <property type="entry name" value="Usp"/>
    <property type="match status" value="2"/>
</dbReference>
<dbReference type="InterPro" id="IPR006015">
    <property type="entry name" value="Universal_stress_UspA"/>
</dbReference>
<dbReference type="SUPFAM" id="SSF52402">
    <property type="entry name" value="Adenine nucleotide alpha hydrolases-like"/>
    <property type="match status" value="2"/>
</dbReference>
<feature type="domain" description="UspA" evidence="2">
    <location>
        <begin position="149"/>
        <end position="291"/>
    </location>
</feature>
<dbReference type="Proteomes" id="UP000283644">
    <property type="component" value="Unassembled WGS sequence"/>
</dbReference>
<organism evidence="3 4">
    <name type="scientific">Nocardioides immobilis</name>
    <dbReference type="NCBI Taxonomy" id="2049295"/>
    <lineage>
        <taxon>Bacteria</taxon>
        <taxon>Bacillati</taxon>
        <taxon>Actinomycetota</taxon>
        <taxon>Actinomycetes</taxon>
        <taxon>Propionibacteriales</taxon>
        <taxon>Nocardioidaceae</taxon>
        <taxon>Nocardioides</taxon>
    </lineage>
</organism>
<dbReference type="PRINTS" id="PR01438">
    <property type="entry name" value="UNVRSLSTRESS"/>
</dbReference>
<evidence type="ECO:0000256" key="1">
    <source>
        <dbReference type="ARBA" id="ARBA00008791"/>
    </source>
</evidence>
<keyword evidence="4" id="KW-1185">Reference proteome</keyword>